<dbReference type="HOGENOM" id="CLU_1413880_0_0_11"/>
<feature type="transmembrane region" description="Helical" evidence="1">
    <location>
        <begin position="80"/>
        <end position="102"/>
    </location>
</feature>
<name>C5C0W2_BEUC1</name>
<dbReference type="AlphaFoldDB" id="C5C0W2"/>
<evidence type="ECO:0000313" key="2">
    <source>
        <dbReference type="EMBL" id="ACQ79366.1"/>
    </source>
</evidence>
<dbReference type="eggNOG" id="ENOG5033W51">
    <property type="taxonomic scope" value="Bacteria"/>
</dbReference>
<gene>
    <name evidence="2" type="ordered locus">Bcav_1106</name>
</gene>
<dbReference type="Proteomes" id="UP000007962">
    <property type="component" value="Chromosome"/>
</dbReference>
<organism evidence="2 3">
    <name type="scientific">Beutenbergia cavernae (strain ATCC BAA-8 / DSM 12333 / CCUG 43141 / JCM 11478 / NBRC 16432 / NCIMB 13614 / HKI 0122)</name>
    <dbReference type="NCBI Taxonomy" id="471853"/>
    <lineage>
        <taxon>Bacteria</taxon>
        <taxon>Bacillati</taxon>
        <taxon>Actinomycetota</taxon>
        <taxon>Actinomycetes</taxon>
        <taxon>Micrococcales</taxon>
        <taxon>Beutenbergiaceae</taxon>
        <taxon>Beutenbergia</taxon>
    </lineage>
</organism>
<accession>C5C0W2</accession>
<feature type="transmembrane region" description="Helical" evidence="1">
    <location>
        <begin position="44"/>
        <end position="68"/>
    </location>
</feature>
<proteinExistence type="predicted"/>
<keyword evidence="1" id="KW-1133">Transmembrane helix</keyword>
<evidence type="ECO:0000313" key="3">
    <source>
        <dbReference type="Proteomes" id="UP000007962"/>
    </source>
</evidence>
<keyword evidence="1" id="KW-0472">Membrane</keyword>
<protein>
    <submittedName>
        <fullName evidence="2">Uncharacterized protein</fullName>
    </submittedName>
</protein>
<keyword evidence="1" id="KW-0812">Transmembrane</keyword>
<sequence length="202" mass="22305">MNPMKHLSLLGLIATDEQTREWMAAARTPETRARIRYWSKVETISTATMLAGIALLLIAPFGSIALAVWSSVTDTDRTVLYWWIWGIPAVLAMGGVVAALVASGRREQACFADGRVAVGTVERAIEHTGSGDDRTWFDLRISAELPGGTTLRRRLHLEGEGLDRRVGGSVRFRHNTLDADDLDDVLHVGFDRAEPREEGQRP</sequence>
<evidence type="ECO:0000256" key="1">
    <source>
        <dbReference type="SAM" id="Phobius"/>
    </source>
</evidence>
<dbReference type="KEGG" id="bcv:Bcav_1106"/>
<dbReference type="EMBL" id="CP001618">
    <property type="protein sequence ID" value="ACQ79366.1"/>
    <property type="molecule type" value="Genomic_DNA"/>
</dbReference>
<reference evidence="2 3" key="1">
    <citation type="journal article" date="2009" name="Stand. Genomic Sci.">
        <title>Complete genome sequence of Beutenbergia cavernae type strain (HKI 0122).</title>
        <authorList>
            <person name="Land M."/>
            <person name="Pukall R."/>
            <person name="Abt B."/>
            <person name="Goker M."/>
            <person name="Rohde M."/>
            <person name="Glavina Del Rio T."/>
            <person name="Tice H."/>
            <person name="Copeland A."/>
            <person name="Cheng J.F."/>
            <person name="Lucas S."/>
            <person name="Chen F."/>
            <person name="Nolan M."/>
            <person name="Bruce D."/>
            <person name="Goodwin L."/>
            <person name="Pitluck S."/>
            <person name="Ivanova N."/>
            <person name="Mavromatis K."/>
            <person name="Ovchinnikova G."/>
            <person name="Pati A."/>
            <person name="Chen A."/>
            <person name="Palaniappan K."/>
            <person name="Hauser L."/>
            <person name="Chang Y.J."/>
            <person name="Jefferies C.C."/>
            <person name="Saunders E."/>
            <person name="Brettin T."/>
            <person name="Detter J.C."/>
            <person name="Han C."/>
            <person name="Chain P."/>
            <person name="Bristow J."/>
            <person name="Eisen J.A."/>
            <person name="Markowitz V."/>
            <person name="Hugenholtz P."/>
            <person name="Kyrpides N.C."/>
            <person name="Klenk H.P."/>
            <person name="Lapidus A."/>
        </authorList>
    </citation>
    <scope>NUCLEOTIDE SEQUENCE [LARGE SCALE GENOMIC DNA]</scope>
    <source>
        <strain evidence="3">ATCC BAA-8 / DSM 12333 / NBRC 16432</strain>
    </source>
</reference>
<dbReference type="STRING" id="471853.Bcav_1106"/>
<keyword evidence="3" id="KW-1185">Reference proteome</keyword>